<comment type="caution">
    <text evidence="3">The sequence shown here is derived from an EMBL/GenBank/DDBJ whole genome shotgun (WGS) entry which is preliminary data.</text>
</comment>
<name>A0A8T3VIG1_9EURY</name>
<proteinExistence type="predicted"/>
<evidence type="ECO:0000256" key="1">
    <source>
        <dbReference type="PROSITE-ProRule" id="PRU00325"/>
    </source>
</evidence>
<dbReference type="AlphaFoldDB" id="A0A8T3VIG1"/>
<sequence>MDWELYFKNIILERGYDYYQMNAVEIINASNRSIDAKVIGSDAYDVRINFKNREIKSMYCSCPYYDNCKHQAAVLYYADNHPEIFPKNDDIDKLVKNVSLKDLREFLIEELANDKDLLNRFKVFTDSATDEDFYEKKLTYCFSKPVNVIRFIDEDMSFLIKNGNFDTVLKLSGLIVDYLKEIYHCNHDAFIDILYKLDSIMICLFNRNYEKPVLDFLGNIILTNDNIEILDMLTDTYSRIGDVEKLFKYKR</sequence>
<keyword evidence="1" id="KW-0863">Zinc-finger</keyword>
<protein>
    <recommendedName>
        <fullName evidence="2">SWIM-type domain-containing protein</fullName>
    </recommendedName>
</protein>
<accession>A0A8T3VIG1</accession>
<dbReference type="Pfam" id="PF04434">
    <property type="entry name" value="SWIM"/>
    <property type="match status" value="1"/>
</dbReference>
<feature type="domain" description="SWIM-type" evidence="2">
    <location>
        <begin position="44"/>
        <end position="79"/>
    </location>
</feature>
<evidence type="ECO:0000313" key="3">
    <source>
        <dbReference type="EMBL" id="MBE6510962.1"/>
    </source>
</evidence>
<keyword evidence="1" id="KW-0479">Metal-binding</keyword>
<evidence type="ECO:0000259" key="2">
    <source>
        <dbReference type="PROSITE" id="PS50966"/>
    </source>
</evidence>
<reference evidence="3" key="1">
    <citation type="submission" date="2019-04" db="EMBL/GenBank/DDBJ databases">
        <title>Evolution of Biomass-Degrading Anaerobic Consortia Revealed by Metagenomics.</title>
        <authorList>
            <person name="Peng X."/>
        </authorList>
    </citation>
    <scope>NUCLEOTIDE SEQUENCE</scope>
    <source>
        <strain evidence="3">SIG13</strain>
    </source>
</reference>
<dbReference type="GO" id="GO:0008270">
    <property type="term" value="F:zinc ion binding"/>
    <property type="evidence" value="ECO:0007669"/>
    <property type="project" value="UniProtKB-KW"/>
</dbReference>
<dbReference type="EMBL" id="SUTF01000007">
    <property type="protein sequence ID" value="MBE6510962.1"/>
    <property type="molecule type" value="Genomic_DNA"/>
</dbReference>
<organism evidence="3 4">
    <name type="scientific">Methanobrevibacter millerae</name>
    <dbReference type="NCBI Taxonomy" id="230361"/>
    <lineage>
        <taxon>Archaea</taxon>
        <taxon>Methanobacteriati</taxon>
        <taxon>Methanobacteriota</taxon>
        <taxon>Methanomada group</taxon>
        <taxon>Methanobacteria</taxon>
        <taxon>Methanobacteriales</taxon>
        <taxon>Methanobacteriaceae</taxon>
        <taxon>Methanobrevibacter</taxon>
    </lineage>
</organism>
<dbReference type="Proteomes" id="UP000713479">
    <property type="component" value="Unassembled WGS sequence"/>
</dbReference>
<dbReference type="PROSITE" id="PS50966">
    <property type="entry name" value="ZF_SWIM"/>
    <property type="match status" value="1"/>
</dbReference>
<gene>
    <name evidence="3" type="ORF">E7Z74_06820</name>
</gene>
<evidence type="ECO:0000313" key="4">
    <source>
        <dbReference type="Proteomes" id="UP000713479"/>
    </source>
</evidence>
<dbReference type="InterPro" id="IPR007527">
    <property type="entry name" value="Znf_SWIM"/>
</dbReference>
<keyword evidence="1" id="KW-0862">Zinc</keyword>